<dbReference type="EC" id="1.8.3.2" evidence="10"/>
<dbReference type="Gene3D" id="1.20.120.1960">
    <property type="entry name" value="QSOX sulfhydryl oxidase domain"/>
    <property type="match status" value="1"/>
</dbReference>
<feature type="transmembrane region" description="Helical" evidence="10">
    <location>
        <begin position="504"/>
        <end position="524"/>
    </location>
</feature>
<accession>A0A0N5ARC9</accession>
<comment type="catalytic activity">
    <reaction evidence="9 10">
        <text>2 R'C(R)SH + O2 = R'C(R)S-S(R)CR' + H2O2</text>
        <dbReference type="Rhea" id="RHEA:17357"/>
        <dbReference type="ChEBI" id="CHEBI:15379"/>
        <dbReference type="ChEBI" id="CHEBI:16240"/>
        <dbReference type="ChEBI" id="CHEBI:16520"/>
        <dbReference type="ChEBI" id="CHEBI:17412"/>
        <dbReference type="EC" id="1.8.3.2"/>
    </reaction>
</comment>
<keyword evidence="10" id="KW-0472">Membrane</keyword>
<evidence type="ECO:0000256" key="1">
    <source>
        <dbReference type="ARBA" id="ARBA00001974"/>
    </source>
</evidence>
<evidence type="ECO:0000256" key="6">
    <source>
        <dbReference type="ARBA" id="ARBA00023002"/>
    </source>
</evidence>
<dbReference type="SUPFAM" id="SSF52833">
    <property type="entry name" value="Thioredoxin-like"/>
    <property type="match status" value="1"/>
</dbReference>
<dbReference type="InterPro" id="IPR013766">
    <property type="entry name" value="Thioredoxin_domain"/>
</dbReference>
<dbReference type="AlphaFoldDB" id="A0A0N5ARC9"/>
<dbReference type="InterPro" id="IPR036249">
    <property type="entry name" value="Thioredoxin-like_sf"/>
</dbReference>
<feature type="transmembrane region" description="Helical" evidence="10">
    <location>
        <begin position="12"/>
        <end position="29"/>
    </location>
</feature>
<dbReference type="InterPro" id="IPR036774">
    <property type="entry name" value="ERV/ALR_sulphydryl_oxid_sf"/>
</dbReference>
<evidence type="ECO:0000256" key="9">
    <source>
        <dbReference type="ARBA" id="ARBA00048864"/>
    </source>
</evidence>
<keyword evidence="3 10" id="KW-0285">Flavoprotein</keyword>
<evidence type="ECO:0000256" key="8">
    <source>
        <dbReference type="ARBA" id="ARBA00023180"/>
    </source>
</evidence>
<keyword evidence="10" id="KW-0812">Transmembrane</keyword>
<evidence type="ECO:0000256" key="10">
    <source>
        <dbReference type="RuleBase" id="RU371123"/>
    </source>
</evidence>
<dbReference type="PROSITE" id="PS51352">
    <property type="entry name" value="THIOREDOXIN_2"/>
    <property type="match status" value="1"/>
</dbReference>
<dbReference type="PANTHER" id="PTHR22897:SF26">
    <property type="entry name" value="SULFHYDRYL OXIDASE"/>
    <property type="match status" value="1"/>
</dbReference>
<dbReference type="Gene3D" id="3.40.30.10">
    <property type="entry name" value="Glutaredoxin"/>
    <property type="match status" value="1"/>
</dbReference>
<evidence type="ECO:0000259" key="11">
    <source>
        <dbReference type="PROSITE" id="PS51324"/>
    </source>
</evidence>
<dbReference type="Pfam" id="PF00085">
    <property type="entry name" value="Thioredoxin"/>
    <property type="match status" value="1"/>
</dbReference>
<dbReference type="InterPro" id="IPR040986">
    <property type="entry name" value="QSOX_FAD-bd_dom"/>
</dbReference>
<keyword evidence="13" id="KW-1185">Reference proteome</keyword>
<evidence type="ECO:0000256" key="7">
    <source>
        <dbReference type="ARBA" id="ARBA00023157"/>
    </source>
</evidence>
<evidence type="ECO:0000256" key="5">
    <source>
        <dbReference type="ARBA" id="ARBA00022827"/>
    </source>
</evidence>
<dbReference type="GO" id="GO:0006457">
    <property type="term" value="P:protein folding"/>
    <property type="evidence" value="ECO:0007669"/>
    <property type="project" value="TreeGrafter"/>
</dbReference>
<reference evidence="14" key="1">
    <citation type="submission" date="2017-02" db="UniProtKB">
        <authorList>
            <consortium name="WormBaseParasite"/>
        </authorList>
    </citation>
    <scope>IDENTIFICATION</scope>
</reference>
<dbReference type="PROSITE" id="PS51324">
    <property type="entry name" value="ERV_ALR"/>
    <property type="match status" value="1"/>
</dbReference>
<feature type="domain" description="ERV/ALR sulfhydryl oxidase" evidence="11">
    <location>
        <begin position="306"/>
        <end position="407"/>
    </location>
</feature>
<keyword evidence="7" id="KW-1015">Disulfide bond</keyword>
<organism evidence="13 14">
    <name type="scientific">Syphacia muris</name>
    <dbReference type="NCBI Taxonomy" id="451379"/>
    <lineage>
        <taxon>Eukaryota</taxon>
        <taxon>Metazoa</taxon>
        <taxon>Ecdysozoa</taxon>
        <taxon>Nematoda</taxon>
        <taxon>Chromadorea</taxon>
        <taxon>Rhabditida</taxon>
        <taxon>Spirurina</taxon>
        <taxon>Oxyuridomorpha</taxon>
        <taxon>Oxyuroidea</taxon>
        <taxon>Oxyuridae</taxon>
        <taxon>Syphacia</taxon>
    </lineage>
</organism>
<comment type="similarity">
    <text evidence="2">Belongs to the quiescin-sulfhydryl oxidase (QSOX) family.</text>
</comment>
<dbReference type="GO" id="GO:0016971">
    <property type="term" value="F:flavin-dependent sulfhydryl oxidase activity"/>
    <property type="evidence" value="ECO:0007669"/>
    <property type="project" value="InterPro"/>
</dbReference>
<comment type="caution">
    <text evidence="10">Lacks conserved residue(s) required for the propagation of feature annotation.</text>
</comment>
<keyword evidence="8" id="KW-0325">Glycoprotein</keyword>
<proteinExistence type="inferred from homology"/>
<protein>
    <recommendedName>
        <fullName evidence="10">Sulfhydryl oxidase</fullName>
        <ecNumber evidence="10">1.8.3.2</ecNumber>
    </recommendedName>
</protein>
<dbReference type="InterPro" id="IPR039798">
    <property type="entry name" value="Sulfhydryl_oxidase"/>
</dbReference>
<evidence type="ECO:0000256" key="4">
    <source>
        <dbReference type="ARBA" id="ARBA00022729"/>
    </source>
</evidence>
<dbReference type="GO" id="GO:0003756">
    <property type="term" value="F:protein disulfide isomerase activity"/>
    <property type="evidence" value="ECO:0007669"/>
    <property type="project" value="TreeGrafter"/>
</dbReference>
<dbReference type="PANTHER" id="PTHR22897">
    <property type="entry name" value="QUIESCIN Q6-RELATED SULFHYDRYL OXIDASE"/>
    <property type="match status" value="1"/>
</dbReference>
<dbReference type="Proteomes" id="UP000046393">
    <property type="component" value="Unplaced"/>
</dbReference>
<keyword evidence="6 10" id="KW-0560">Oxidoreductase</keyword>
<dbReference type="PRINTS" id="PR00421">
    <property type="entry name" value="THIOREDOXIN"/>
</dbReference>
<keyword evidence="5 10" id="KW-0274">FAD</keyword>
<keyword evidence="10" id="KW-1133">Transmembrane helix</keyword>
<dbReference type="GO" id="GO:0000139">
    <property type="term" value="C:Golgi membrane"/>
    <property type="evidence" value="ECO:0007669"/>
    <property type="project" value="TreeGrafter"/>
</dbReference>
<dbReference type="InterPro" id="IPR017905">
    <property type="entry name" value="ERV/ALR_sulphydryl_oxidase"/>
</dbReference>
<dbReference type="WBParaSite" id="SMUV_0000727201-mRNA-1">
    <property type="protein sequence ID" value="SMUV_0000727201-mRNA-1"/>
    <property type="gene ID" value="SMUV_0000727201"/>
</dbReference>
<dbReference type="SUPFAM" id="SSF69000">
    <property type="entry name" value="FAD-dependent thiol oxidase"/>
    <property type="match status" value="1"/>
</dbReference>
<evidence type="ECO:0000256" key="2">
    <source>
        <dbReference type="ARBA" id="ARBA00006041"/>
    </source>
</evidence>
<keyword evidence="4" id="KW-0732">Signal</keyword>
<dbReference type="Pfam" id="PF18371">
    <property type="entry name" value="FAD_SOX"/>
    <property type="match status" value="1"/>
</dbReference>
<evidence type="ECO:0000313" key="14">
    <source>
        <dbReference type="WBParaSite" id="SMUV_0000727201-mRNA-1"/>
    </source>
</evidence>
<feature type="transmembrane region" description="Helical" evidence="10">
    <location>
        <begin position="183"/>
        <end position="206"/>
    </location>
</feature>
<evidence type="ECO:0000313" key="13">
    <source>
        <dbReference type="Proteomes" id="UP000046393"/>
    </source>
</evidence>
<name>A0A0N5ARC9_9BILA</name>
<evidence type="ECO:0000259" key="12">
    <source>
        <dbReference type="PROSITE" id="PS51352"/>
    </source>
</evidence>
<comment type="cofactor">
    <cofactor evidence="1 10">
        <name>FAD</name>
        <dbReference type="ChEBI" id="CHEBI:57692"/>
    </cofactor>
</comment>
<dbReference type="Gene3D" id="1.20.120.310">
    <property type="entry name" value="ERV/ALR sulfhydryl oxidase domain"/>
    <property type="match status" value="1"/>
</dbReference>
<dbReference type="InterPro" id="IPR042568">
    <property type="entry name" value="QSOX_FAD-bd_sf"/>
</dbReference>
<sequence length="543" mass="63422">MCVRAKNLCTAPGIIFSNWILIILIKMYIKKAFIIEFYSSWCGACIAYAPHFKTFASRVKNWSPILQVAAVNCGEDINSKLCREHGIEAFPTLKFFKYSSQSKDDGSFFRGDTHDIINLPLELASLIQQQWSKEQPSGWPNFDFIDDSTSLNQMWQQSGSASLLVVIIGSLPAKLSWAVSHLIFFYFGVIFSICLSVFILLITFTLKVQMIDIMSAMHHMLQEEIPRKQHIAGERLEALKMWIRMLKMYAPGTTPIRRLFFRLDKWLQSQNNGITSEQWTEEVNTVQAELGHPLPANMTWKACRGSKPYLRGYTCGLWTLMHFSTSYNLKYKALKFNIVEPIHQFIWRFLSCEICGKHFHTYYTKTNLKALKKPEDGIMWLWKAHNIANEVLAKQPSDDPAFPKQQFPPKSLCSSCWSDDKFVENEVVTFLTKYYSDIRSDELQVFVQESPKRLNPKFAIGFENVDKIEQIEDRQRRQLDVSPQRRWKNIDNRRSYDPSSGIQTFYLLWIAIGIVAVVIVYMQYSRNRSKFWKTFYYYNDYKL</sequence>
<feature type="domain" description="Thioredoxin" evidence="12">
    <location>
        <begin position="1"/>
        <end position="129"/>
    </location>
</feature>
<dbReference type="STRING" id="451379.A0A0N5ARC9"/>
<dbReference type="Pfam" id="PF04777">
    <property type="entry name" value="Evr1_Alr"/>
    <property type="match status" value="1"/>
</dbReference>
<evidence type="ECO:0000256" key="3">
    <source>
        <dbReference type="ARBA" id="ARBA00022630"/>
    </source>
</evidence>
<dbReference type="GO" id="GO:0005615">
    <property type="term" value="C:extracellular space"/>
    <property type="evidence" value="ECO:0007669"/>
    <property type="project" value="TreeGrafter"/>
</dbReference>